<accession>T1EQL3</accession>
<dbReference type="GeneID" id="20198863"/>
<dbReference type="HOGENOM" id="CLU_1760768_0_0_1"/>
<evidence type="ECO:0000313" key="5">
    <source>
        <dbReference type="Proteomes" id="UP000015101"/>
    </source>
</evidence>
<dbReference type="InParanoid" id="T1EQL3"/>
<dbReference type="SUPFAM" id="SSF54637">
    <property type="entry name" value="Thioesterase/thiol ester dehydrase-isomerase"/>
    <property type="match status" value="1"/>
</dbReference>
<dbReference type="InterPro" id="IPR033120">
    <property type="entry name" value="HOTDOG_ACOT"/>
</dbReference>
<protein>
    <recommendedName>
        <fullName evidence="2">HotDog ACOT-type domain-containing protein</fullName>
    </recommendedName>
</protein>
<keyword evidence="5" id="KW-1185">Reference proteome</keyword>
<evidence type="ECO:0000259" key="2">
    <source>
        <dbReference type="PROSITE" id="PS51770"/>
    </source>
</evidence>
<evidence type="ECO:0000313" key="4">
    <source>
        <dbReference type="EnsemblMetazoa" id="HelroP160683"/>
    </source>
</evidence>
<evidence type="ECO:0000313" key="3">
    <source>
        <dbReference type="EMBL" id="ESO06503.1"/>
    </source>
</evidence>
<dbReference type="RefSeq" id="XP_009015871.1">
    <property type="nucleotide sequence ID" value="XM_009017623.1"/>
</dbReference>
<gene>
    <name evidence="4" type="primary">20198863</name>
    <name evidence="3" type="ORF">HELRODRAFT_160683</name>
</gene>
<dbReference type="KEGG" id="hro:HELRODRAFT_160683"/>
<organism evidence="4 5">
    <name type="scientific">Helobdella robusta</name>
    <name type="common">Californian leech</name>
    <dbReference type="NCBI Taxonomy" id="6412"/>
    <lineage>
        <taxon>Eukaryota</taxon>
        <taxon>Metazoa</taxon>
        <taxon>Spiralia</taxon>
        <taxon>Lophotrochozoa</taxon>
        <taxon>Annelida</taxon>
        <taxon>Clitellata</taxon>
        <taxon>Hirudinea</taxon>
        <taxon>Rhynchobdellida</taxon>
        <taxon>Glossiphoniidae</taxon>
        <taxon>Helobdella</taxon>
    </lineage>
</organism>
<keyword evidence="1" id="KW-0378">Hydrolase</keyword>
<dbReference type="Proteomes" id="UP000015101">
    <property type="component" value="Unassembled WGS sequence"/>
</dbReference>
<dbReference type="GO" id="GO:0016790">
    <property type="term" value="F:thiolester hydrolase activity"/>
    <property type="evidence" value="ECO:0007669"/>
    <property type="project" value="InterPro"/>
</dbReference>
<dbReference type="PROSITE" id="PS51770">
    <property type="entry name" value="HOTDOG_ACOT"/>
    <property type="match status" value="1"/>
</dbReference>
<dbReference type="InterPro" id="IPR040170">
    <property type="entry name" value="Cytosol_ACT"/>
</dbReference>
<dbReference type="EMBL" id="AMQM01000641">
    <property type="status" value="NOT_ANNOTATED_CDS"/>
    <property type="molecule type" value="Genomic_DNA"/>
</dbReference>
<reference evidence="5" key="1">
    <citation type="submission" date="2012-12" db="EMBL/GenBank/DDBJ databases">
        <authorList>
            <person name="Hellsten U."/>
            <person name="Grimwood J."/>
            <person name="Chapman J.A."/>
            <person name="Shapiro H."/>
            <person name="Aerts A."/>
            <person name="Otillar R.P."/>
            <person name="Terry A.Y."/>
            <person name="Boore J.L."/>
            <person name="Simakov O."/>
            <person name="Marletaz F."/>
            <person name="Cho S.-J."/>
            <person name="Edsinger-Gonzales E."/>
            <person name="Havlak P."/>
            <person name="Kuo D.-H."/>
            <person name="Larsson T."/>
            <person name="Lv J."/>
            <person name="Arendt D."/>
            <person name="Savage R."/>
            <person name="Osoegawa K."/>
            <person name="de Jong P."/>
            <person name="Lindberg D.R."/>
            <person name="Seaver E.C."/>
            <person name="Weisblat D.A."/>
            <person name="Putnam N.H."/>
            <person name="Grigoriev I.V."/>
            <person name="Rokhsar D.S."/>
        </authorList>
    </citation>
    <scope>NUCLEOTIDE SEQUENCE</scope>
</reference>
<evidence type="ECO:0000256" key="1">
    <source>
        <dbReference type="ARBA" id="ARBA00022801"/>
    </source>
</evidence>
<dbReference type="Pfam" id="PF03061">
    <property type="entry name" value="4HBT"/>
    <property type="match status" value="1"/>
</dbReference>
<reference evidence="3 5" key="2">
    <citation type="journal article" date="2013" name="Nature">
        <title>Insights into bilaterian evolution from three spiralian genomes.</title>
        <authorList>
            <person name="Simakov O."/>
            <person name="Marletaz F."/>
            <person name="Cho S.J."/>
            <person name="Edsinger-Gonzales E."/>
            <person name="Havlak P."/>
            <person name="Hellsten U."/>
            <person name="Kuo D.H."/>
            <person name="Larsson T."/>
            <person name="Lv J."/>
            <person name="Arendt D."/>
            <person name="Savage R."/>
            <person name="Osoegawa K."/>
            <person name="de Jong P."/>
            <person name="Grimwood J."/>
            <person name="Chapman J.A."/>
            <person name="Shapiro H."/>
            <person name="Aerts A."/>
            <person name="Otillar R.P."/>
            <person name="Terry A.Y."/>
            <person name="Boore J.L."/>
            <person name="Grigoriev I.V."/>
            <person name="Lindberg D.R."/>
            <person name="Seaver E.C."/>
            <person name="Weisblat D.A."/>
            <person name="Putnam N.H."/>
            <person name="Rokhsar D.S."/>
        </authorList>
    </citation>
    <scope>NUCLEOTIDE SEQUENCE</scope>
</reference>
<name>T1EQL3_HELRO</name>
<dbReference type="InterPro" id="IPR029069">
    <property type="entry name" value="HotDog_dom_sf"/>
</dbReference>
<dbReference type="PANTHER" id="PTHR11049:SF24">
    <property type="entry name" value="CYTOSOLIC ACYL COENZYME A THIOESTER HYDROLASE"/>
    <property type="match status" value="1"/>
</dbReference>
<feature type="domain" description="HotDog ACOT-type" evidence="2">
    <location>
        <begin position="39"/>
        <end position="148"/>
    </location>
</feature>
<dbReference type="Gene3D" id="3.10.129.10">
    <property type="entry name" value="Hotdog Thioesterase"/>
    <property type="match status" value="1"/>
</dbReference>
<dbReference type="CTD" id="20198863"/>
<reference evidence="4" key="3">
    <citation type="submission" date="2015-06" db="UniProtKB">
        <authorList>
            <consortium name="EnsemblMetazoa"/>
        </authorList>
    </citation>
    <scope>IDENTIFICATION</scope>
</reference>
<dbReference type="PANTHER" id="PTHR11049">
    <property type="entry name" value="ACYL COENZYME A THIOESTER HYDROLASE"/>
    <property type="match status" value="1"/>
</dbReference>
<dbReference type="AlphaFoldDB" id="T1EQL3"/>
<dbReference type="EMBL" id="KB096324">
    <property type="protein sequence ID" value="ESO06503.1"/>
    <property type="molecule type" value="Genomic_DNA"/>
</dbReference>
<sequence>MTLLKSFTGVASVISRFLLSKSNCNTLNRCVSSQVFPVNERWTRFTKVVHPGNVQMLNMVQGGEIMKFLEASADIAATKYCIKHGIKSAINKPPHPVLVGVERIEITGSAVVGDMLEFIGQVTHATSRSLRISVDVTCHCWGSLCLAF</sequence>
<dbReference type="EnsemblMetazoa" id="HelroT160683">
    <property type="protein sequence ID" value="HelroP160683"/>
    <property type="gene ID" value="HelroG160683"/>
</dbReference>
<dbReference type="InterPro" id="IPR006683">
    <property type="entry name" value="Thioestr_dom"/>
</dbReference>
<proteinExistence type="predicted"/>